<keyword evidence="2" id="KW-0378">Hydrolase</keyword>
<dbReference type="SUPFAM" id="SSF51556">
    <property type="entry name" value="Metallo-dependent hydrolases"/>
    <property type="match status" value="1"/>
</dbReference>
<dbReference type="PANTHER" id="PTHR22642">
    <property type="entry name" value="IMIDAZOLONEPROPIONASE"/>
    <property type="match status" value="1"/>
</dbReference>
<proteinExistence type="predicted"/>
<organism evidence="2 3">
    <name type="scientific">Blautia obeum</name>
    <dbReference type="NCBI Taxonomy" id="40520"/>
    <lineage>
        <taxon>Bacteria</taxon>
        <taxon>Bacillati</taxon>
        <taxon>Bacillota</taxon>
        <taxon>Clostridia</taxon>
        <taxon>Lachnospirales</taxon>
        <taxon>Lachnospiraceae</taxon>
        <taxon>Blautia</taxon>
    </lineage>
</organism>
<dbReference type="Proteomes" id="UP000095645">
    <property type="component" value="Unassembled WGS sequence"/>
</dbReference>
<evidence type="ECO:0000259" key="1">
    <source>
        <dbReference type="Pfam" id="PF07969"/>
    </source>
</evidence>
<evidence type="ECO:0000313" key="2">
    <source>
        <dbReference type="EMBL" id="CUO61375.1"/>
    </source>
</evidence>
<dbReference type="InterPro" id="IPR013108">
    <property type="entry name" value="Amidohydro_3"/>
</dbReference>
<evidence type="ECO:0000313" key="3">
    <source>
        <dbReference type="Proteomes" id="UP000095645"/>
    </source>
</evidence>
<dbReference type="SUPFAM" id="SSF51338">
    <property type="entry name" value="Composite domain of metallo-dependent hydrolases"/>
    <property type="match status" value="1"/>
</dbReference>
<gene>
    <name evidence="2" type="ORF">ERS852476_03410</name>
</gene>
<dbReference type="RefSeq" id="WP_055058816.1">
    <property type="nucleotide sequence ID" value="NZ_CYZP01000044.1"/>
</dbReference>
<feature type="domain" description="Amidohydrolase 3" evidence="1">
    <location>
        <begin position="54"/>
        <end position="514"/>
    </location>
</feature>
<reference evidence="2 3" key="1">
    <citation type="submission" date="2015-09" db="EMBL/GenBank/DDBJ databases">
        <authorList>
            <consortium name="Pathogen Informatics"/>
        </authorList>
    </citation>
    <scope>NUCLEOTIDE SEQUENCE [LARGE SCALE GENOMIC DNA]</scope>
    <source>
        <strain evidence="2 3">2789STDY5834861</strain>
    </source>
</reference>
<dbReference type="Pfam" id="PF07969">
    <property type="entry name" value="Amidohydro_3"/>
    <property type="match status" value="1"/>
</dbReference>
<sequence length="523" mass="60153">MKKRFSKVIIAKHLFDGINEKDYEGYLCLSGNHIVEKKAGKPEKDILNQAQEVLNFRDELVMPGITDTHTFFTGYAIYHVGADFSKVTDNEEGCCILRKYEQKRHPEGALLGHGWNPEMWDRQNGEEMLEEKFPNKAVIIFSADRSCCIMNQKARNIYQFSAETCYPESYYRIMREYLNDREFIKKEFSDYMKMMNSRGVTTVKEMGFDDFYGFTDYLKELEDSEDLNLRTFFMSQPVGEGMNLVYARRMREQFTGNKIRFSGFNRMTDGTIASYKGDLKEPYENQDFCCKDPVPYEEIEKDVLAADAEDFRWSLHAQGDGAVGKITEIYQKCKKVQGKLKNRHAITDMEFTDPKDLEILGRIGVTAELYFQIMSLDPADVLINNIKQTIGTERGKYYWNRRKMQDSGMNLSGATDLPLLLTSIPESIYYSCGGYMDGRAEAFQSENTLTVPELLKAWTIGGQKNLGMEEVLGTLEEGKLADITVFDRNLLEINPVDARDARVVMTIMDGRTVFTENSQTEKN</sequence>
<dbReference type="AlphaFoldDB" id="A0A174GLQ0"/>
<dbReference type="InterPro" id="IPR011059">
    <property type="entry name" value="Metal-dep_hydrolase_composite"/>
</dbReference>
<protein>
    <submittedName>
        <fullName evidence="2">Cytosine deaminase and related metal-dependent hydrolases</fullName>
    </submittedName>
</protein>
<name>A0A174GLQ0_9FIRM</name>
<dbReference type="Gene3D" id="2.30.40.10">
    <property type="entry name" value="Urease, subunit C, domain 1"/>
    <property type="match status" value="1"/>
</dbReference>
<dbReference type="Gene3D" id="3.20.20.140">
    <property type="entry name" value="Metal-dependent hydrolases"/>
    <property type="match status" value="1"/>
</dbReference>
<accession>A0A174GLQ0</accession>
<dbReference type="GO" id="GO:0016810">
    <property type="term" value="F:hydrolase activity, acting on carbon-nitrogen (but not peptide) bonds"/>
    <property type="evidence" value="ECO:0007669"/>
    <property type="project" value="InterPro"/>
</dbReference>
<dbReference type="Gene3D" id="3.10.310.70">
    <property type="match status" value="1"/>
</dbReference>
<dbReference type="PANTHER" id="PTHR22642:SF2">
    <property type="entry name" value="PROTEIN LONG AFTER FAR-RED 3"/>
    <property type="match status" value="1"/>
</dbReference>
<dbReference type="InterPro" id="IPR032466">
    <property type="entry name" value="Metal_Hydrolase"/>
</dbReference>
<dbReference type="EMBL" id="CYZP01000044">
    <property type="protein sequence ID" value="CUO61375.1"/>
    <property type="molecule type" value="Genomic_DNA"/>
</dbReference>